<accession>A0ABW2AK80</accession>
<dbReference type="EMBL" id="JBHSWH010000001">
    <property type="protein sequence ID" value="MFC6706751.1"/>
    <property type="molecule type" value="Genomic_DNA"/>
</dbReference>
<dbReference type="Pfam" id="PF12770">
    <property type="entry name" value="CHAT"/>
    <property type="match status" value="1"/>
</dbReference>
<dbReference type="InterPro" id="IPR024983">
    <property type="entry name" value="CHAT_dom"/>
</dbReference>
<keyword evidence="3" id="KW-1185">Reference proteome</keyword>
<reference evidence="3" key="1">
    <citation type="journal article" date="2019" name="Int. J. Syst. Evol. Microbiol.">
        <title>The Global Catalogue of Microorganisms (GCM) 10K type strain sequencing project: providing services to taxonomists for standard genome sequencing and annotation.</title>
        <authorList>
            <consortium name="The Broad Institute Genomics Platform"/>
            <consortium name="The Broad Institute Genome Sequencing Center for Infectious Disease"/>
            <person name="Wu L."/>
            <person name="Ma J."/>
        </authorList>
    </citation>
    <scope>NUCLEOTIDE SEQUENCE [LARGE SCALE GENOMIC DNA]</scope>
    <source>
        <strain evidence="3">CCUG 58127</strain>
    </source>
</reference>
<evidence type="ECO:0000313" key="3">
    <source>
        <dbReference type="Proteomes" id="UP001596298"/>
    </source>
</evidence>
<dbReference type="RefSeq" id="WP_382403442.1">
    <property type="nucleotide sequence ID" value="NZ_JBHSWH010000001.1"/>
</dbReference>
<name>A0ABW2AK80_9MICO</name>
<dbReference type="InterPro" id="IPR011990">
    <property type="entry name" value="TPR-like_helical_dom_sf"/>
</dbReference>
<gene>
    <name evidence="2" type="ORF">ACFQDH_16180</name>
</gene>
<proteinExistence type="predicted"/>
<dbReference type="SUPFAM" id="SSF48452">
    <property type="entry name" value="TPR-like"/>
    <property type="match status" value="1"/>
</dbReference>
<protein>
    <submittedName>
        <fullName evidence="2">CHAT domain-containing protein</fullName>
    </submittedName>
</protein>
<evidence type="ECO:0000313" key="2">
    <source>
        <dbReference type="EMBL" id="MFC6706751.1"/>
    </source>
</evidence>
<evidence type="ECO:0000259" key="1">
    <source>
        <dbReference type="Pfam" id="PF12770"/>
    </source>
</evidence>
<organism evidence="2 3">
    <name type="scientific">Flexivirga alba</name>
    <dbReference type="NCBI Taxonomy" id="702742"/>
    <lineage>
        <taxon>Bacteria</taxon>
        <taxon>Bacillati</taxon>
        <taxon>Actinomycetota</taxon>
        <taxon>Actinomycetes</taxon>
        <taxon>Micrococcales</taxon>
        <taxon>Dermacoccaceae</taxon>
        <taxon>Flexivirga</taxon>
    </lineage>
</organism>
<feature type="domain" description="CHAT" evidence="1">
    <location>
        <begin position="550"/>
        <end position="761"/>
    </location>
</feature>
<dbReference type="Proteomes" id="UP001596298">
    <property type="component" value="Unassembled WGS sequence"/>
</dbReference>
<comment type="caution">
    <text evidence="2">The sequence shown here is derived from an EMBL/GenBank/DDBJ whole genome shotgun (WGS) entry which is preliminary data.</text>
</comment>
<dbReference type="Gene3D" id="1.25.40.10">
    <property type="entry name" value="Tetratricopeptide repeat domain"/>
    <property type="match status" value="1"/>
</dbReference>
<sequence>MLVTRALPDLHLDGPVAARRTLDEARRTAATAGSRYVAALAFVQEGTIAMYRGDWAAGLVALDQVHEEDLRSPAEVLAVHLNRGLANITLRQPAEGRRDLRAALKLALQQDWPEVVFKARHNLGCLEFFVGHLPEAIRLMHEADELPVRVDRLQSRRDIAAALLEVGLVDPARRLLRLALRSARGRHLRLDEGNILLDLAGAQLLTGDARGAARSAAAAARAFRSYGDERLATHAELMTAAAELAQGHSGAAPDPALAGTSDSAARLATRLLAEAELNGGAVGEARTLLDGLDVLPAEGIDAVMHEHLLRARLAAYSDDRVAAEREFALAARKLVRMQGAVASLEARAAVAVHGARLAGYDLSEAMRRSEPAQVFRALERWRAASQRLPAVRPHPDPAVASLAMRLRQLRHDARGGEDSPDLRAEISSLEQQLSRRMWAVGPAAAAVGLSPASYRSVRARLNGSGTTLLYYFRYAGDLQVLVIGSHGCAIRRLSTSASVEALVARLEEDLRARAHAGHATALGAVIDRGVAHTVGRLDAALVPVDLVPLTDSVLVAPTRALASLPWSMLPALSGCSVVVAPSVSRWCSVEPGPAVVREAALLLGPRIAHGATELRAVAAVWRAAGADVVSHREATTADLLDVFSTADLAHVAAHGVHAAQSPLFSRLELQDGPLFAHELTGRDRVPQHVVLSACDVGRSRVGPGDEPLGLAAALLGLGVRSVLAAAGPVDDEVAAAVMTSYHRGLAAGDSAAQSLRNARMEYPGAAIFTVYGADWSAARTPKVDPRSDQGVAQAVSA</sequence>